<comment type="catalytic activity">
    <reaction evidence="4">
        <text>L-homoserine + succinyl-CoA = O-succinyl-L-homoserine + CoA</text>
        <dbReference type="Rhea" id="RHEA:22008"/>
        <dbReference type="ChEBI" id="CHEBI:57287"/>
        <dbReference type="ChEBI" id="CHEBI:57292"/>
        <dbReference type="ChEBI" id="CHEBI:57476"/>
        <dbReference type="ChEBI" id="CHEBI:57661"/>
        <dbReference type="EC" id="2.3.1.46"/>
    </reaction>
</comment>
<dbReference type="GO" id="GO:0008899">
    <property type="term" value="F:homoserine O-succinyltransferase activity"/>
    <property type="evidence" value="ECO:0007669"/>
    <property type="project" value="UniProtKB-EC"/>
</dbReference>
<feature type="site" description="Important for acyl-CoA specificity" evidence="4">
    <location>
        <position position="147"/>
    </location>
</feature>
<dbReference type="UniPathway" id="UPA00051">
    <property type="reaction ID" value="UER00075"/>
</dbReference>
<dbReference type="InterPro" id="IPR033752">
    <property type="entry name" value="MetA_family"/>
</dbReference>
<protein>
    <recommendedName>
        <fullName evidence="4">Homoserine O-succinyltransferase</fullName>
        <shortName evidence="4">HST</shortName>
        <ecNumber evidence="4">2.3.1.46</ecNumber>
    </recommendedName>
    <alternativeName>
        <fullName evidence="4">Homoserine transsuccinylase</fullName>
        <shortName evidence="4">HTS</shortName>
    </alternativeName>
</protein>
<dbReference type="PANTHER" id="PTHR20919:SF0">
    <property type="entry name" value="HOMOSERINE O-SUCCINYLTRANSFERASE"/>
    <property type="match status" value="1"/>
</dbReference>
<gene>
    <name evidence="4" type="primary">metAS</name>
    <name evidence="6" type="ORF">CRENPOLYSF1_640036</name>
</gene>
<feature type="site" description="Important for substrate specificity" evidence="4">
    <location>
        <position position="196"/>
    </location>
</feature>
<dbReference type="GO" id="GO:0004414">
    <property type="term" value="F:homoserine O-acetyltransferase activity"/>
    <property type="evidence" value="ECO:0007669"/>
    <property type="project" value="UniProtKB-UniRule"/>
</dbReference>
<keyword evidence="4" id="KW-0963">Cytoplasm</keyword>
<evidence type="ECO:0000256" key="5">
    <source>
        <dbReference type="PIRSR" id="PIRSR000450-1"/>
    </source>
</evidence>
<comment type="similarity">
    <text evidence="4">Belongs to the MetA family.</text>
</comment>
<comment type="pathway">
    <text evidence="4">Amino-acid biosynthesis; L-methionine biosynthesis via de novo pathway; O-succinyl-L-homoserine from L-homoserine: step 1/1.</text>
</comment>
<dbReference type="EC" id="2.3.1.46" evidence="4"/>
<evidence type="ECO:0000256" key="4">
    <source>
        <dbReference type="HAMAP-Rule" id="MF_00295"/>
    </source>
</evidence>
<feature type="site" description="Important for acyl-CoA specificity" evidence="4">
    <location>
        <position position="113"/>
    </location>
</feature>
<keyword evidence="3 4" id="KW-0012">Acyltransferase</keyword>
<dbReference type="AlphaFoldDB" id="A0A1R4HGZ1"/>
<dbReference type="Gene3D" id="3.40.50.880">
    <property type="match status" value="1"/>
</dbReference>
<feature type="active site" evidence="4">
    <location>
        <position position="241"/>
    </location>
</feature>
<dbReference type="EMBL" id="FUKI01000142">
    <property type="protein sequence ID" value="SJM95140.1"/>
    <property type="molecule type" value="Genomic_DNA"/>
</dbReference>
<comment type="function">
    <text evidence="4">Transfers a succinyl group from succinyl-CoA to L-homoserine, forming succinyl-L-homoserine.</text>
</comment>
<keyword evidence="2 4" id="KW-0808">Transferase</keyword>
<comment type="caution">
    <text evidence="4">Lacks conserved residue(s) required for the propagation of feature annotation.</text>
</comment>
<evidence type="ECO:0000256" key="2">
    <source>
        <dbReference type="ARBA" id="ARBA00022679"/>
    </source>
</evidence>
<keyword evidence="4" id="KW-0486">Methionine biosynthesis</keyword>
<name>A0A1R4HGZ1_9GAMM</name>
<dbReference type="PANTHER" id="PTHR20919">
    <property type="entry name" value="HOMOSERINE O-SUCCINYLTRANSFERASE"/>
    <property type="match status" value="1"/>
</dbReference>
<evidence type="ECO:0000256" key="1">
    <source>
        <dbReference type="ARBA" id="ARBA00022605"/>
    </source>
</evidence>
<sequence length="354" mass="40826">MPLVAHTNLPTFERLREEGEEVLSSYRAGQQDIREIHIGLLNMMPDAALEATERQFFRLVGACNQIVQFHIHPFTIEGLQRSPHAQAHIDKYYESFAKIKHDGLDALIISGANVIGTKLHEEDFWLPLMEVFTWAKENVTSVLCSCLATHAVIQYCYGIERTRLPAKRWGVFSHKLTDRKHPLVAEINSRFDVPHSRFNEVFRGDMEQHGLKVLAVSSDAGVHLAVSPDGFRIVFFQGHPEYDDISLLKEYKREVLRFYHREIDDYPPFPDNYFNASVCQVFAAYQLHVTHARDLKQVLPAFPEQLVLEHLDNTWCDTAKAVFNNWLGKIYQITHQDRRYPFMDGVDPNNPLGL</sequence>
<dbReference type="RefSeq" id="WP_087144658.1">
    <property type="nucleotide sequence ID" value="NZ_FUKI01000142.1"/>
</dbReference>
<dbReference type="NCBIfam" id="NF003776">
    <property type="entry name" value="PRK05368.1-3"/>
    <property type="match status" value="1"/>
</dbReference>
<accession>A0A1R4HGZ1</accession>
<dbReference type="GO" id="GO:0009086">
    <property type="term" value="P:methionine biosynthetic process"/>
    <property type="evidence" value="ECO:0007669"/>
    <property type="project" value="UniProtKB-UniRule"/>
</dbReference>
<dbReference type="InterPro" id="IPR029062">
    <property type="entry name" value="Class_I_gatase-like"/>
</dbReference>
<dbReference type="Pfam" id="PF04204">
    <property type="entry name" value="HTS"/>
    <property type="match status" value="1"/>
</dbReference>
<reference evidence="7" key="1">
    <citation type="submission" date="2017-02" db="EMBL/GenBank/DDBJ databases">
        <authorList>
            <person name="Daims H."/>
        </authorList>
    </citation>
    <scope>NUCLEOTIDE SEQUENCE [LARGE SCALE GENOMIC DNA]</scope>
</reference>
<keyword evidence="7" id="KW-1185">Reference proteome</keyword>
<evidence type="ECO:0000313" key="7">
    <source>
        <dbReference type="Proteomes" id="UP000195667"/>
    </source>
</evidence>
<dbReference type="Proteomes" id="UP000195667">
    <property type="component" value="Unassembled WGS sequence"/>
</dbReference>
<feature type="binding site" evidence="4">
    <location>
        <position position="253"/>
    </location>
    <ligand>
        <name>substrate</name>
    </ligand>
</feature>
<comment type="subcellular location">
    <subcellularLocation>
        <location evidence="4">Cytoplasm</location>
    </subcellularLocation>
</comment>
<dbReference type="GO" id="GO:0005737">
    <property type="term" value="C:cytoplasm"/>
    <property type="evidence" value="ECO:0007669"/>
    <property type="project" value="UniProtKB-SubCell"/>
</dbReference>
<organism evidence="6 7">
    <name type="scientific">Crenothrix polyspora</name>
    <dbReference type="NCBI Taxonomy" id="360316"/>
    <lineage>
        <taxon>Bacteria</taxon>
        <taxon>Pseudomonadati</taxon>
        <taxon>Pseudomonadota</taxon>
        <taxon>Gammaproteobacteria</taxon>
        <taxon>Methylococcales</taxon>
        <taxon>Crenotrichaceae</taxon>
        <taxon>Crenothrix</taxon>
    </lineage>
</organism>
<feature type="binding site" evidence="4">
    <location>
        <position position="196"/>
    </location>
    <ligand>
        <name>substrate</name>
    </ligand>
</feature>
<dbReference type="SUPFAM" id="SSF52317">
    <property type="entry name" value="Class I glutamine amidotransferase-like"/>
    <property type="match status" value="1"/>
</dbReference>
<evidence type="ECO:0000313" key="6">
    <source>
        <dbReference type="EMBL" id="SJM95140.1"/>
    </source>
</evidence>
<feature type="active site" description="Proton acceptor" evidence="4">
    <location>
        <position position="239"/>
    </location>
</feature>
<keyword evidence="1 4" id="KW-0028">Amino-acid biosynthesis</keyword>
<feature type="active site" description="Acyl-thioester intermediate" evidence="4 5">
    <location>
        <position position="146"/>
    </location>
</feature>
<proteinExistence type="inferred from homology"/>
<dbReference type="HAMAP" id="MF_00295">
    <property type="entry name" value="MetA_acyltransf"/>
    <property type="match status" value="1"/>
</dbReference>
<dbReference type="OrthoDB" id="9772423at2"/>
<dbReference type="PIRSF" id="PIRSF000450">
    <property type="entry name" value="H_ser_succinyltr"/>
    <property type="match status" value="1"/>
</dbReference>
<feature type="binding site" evidence="4">
    <location>
        <position position="167"/>
    </location>
    <ligand>
        <name>substrate</name>
    </ligand>
</feature>
<evidence type="ECO:0000256" key="3">
    <source>
        <dbReference type="ARBA" id="ARBA00023315"/>
    </source>
</evidence>